<dbReference type="PRINTS" id="PR00599">
    <property type="entry name" value="MAPEPTIDASE"/>
</dbReference>
<keyword evidence="10" id="KW-1185">Reference proteome</keyword>
<dbReference type="SUPFAM" id="SSF55920">
    <property type="entry name" value="Creatinase/aminopeptidase"/>
    <property type="match status" value="1"/>
</dbReference>
<comment type="subunit">
    <text evidence="6">Monomer.</text>
</comment>
<dbReference type="CDD" id="cd01086">
    <property type="entry name" value="MetAP1"/>
    <property type="match status" value="1"/>
</dbReference>
<dbReference type="InterPro" id="IPR002467">
    <property type="entry name" value="Pept_M24A_MAP1"/>
</dbReference>
<feature type="binding site" evidence="6">
    <location>
        <position position="176"/>
    </location>
    <ligand>
        <name>substrate</name>
    </ligand>
</feature>
<dbReference type="GO" id="GO:0006508">
    <property type="term" value="P:proteolysis"/>
    <property type="evidence" value="ECO:0007669"/>
    <property type="project" value="UniProtKB-KW"/>
</dbReference>
<protein>
    <recommendedName>
        <fullName evidence="6 7">Methionine aminopeptidase</fullName>
        <shortName evidence="6">MAP</shortName>
        <shortName evidence="6">MetAP</shortName>
        <ecNumber evidence="6 7">3.4.11.18</ecNumber>
    </recommendedName>
    <alternativeName>
        <fullName evidence="6">Peptidase M</fullName>
    </alternativeName>
</protein>
<comment type="similarity">
    <text evidence="6">Belongs to the peptidase M24A family. Methionine aminopeptidase type 1 subfamily.</text>
</comment>
<dbReference type="Gene3D" id="3.90.230.10">
    <property type="entry name" value="Creatinase/methionine aminopeptidase superfamily"/>
    <property type="match status" value="1"/>
</dbReference>
<comment type="cofactor">
    <cofactor evidence="6">
        <name>Co(2+)</name>
        <dbReference type="ChEBI" id="CHEBI:48828"/>
    </cofactor>
    <cofactor evidence="6">
        <name>Zn(2+)</name>
        <dbReference type="ChEBI" id="CHEBI:29105"/>
    </cofactor>
    <cofactor evidence="6">
        <name>Mn(2+)</name>
        <dbReference type="ChEBI" id="CHEBI:29035"/>
    </cofactor>
    <cofactor evidence="6">
        <name>Fe(2+)</name>
        <dbReference type="ChEBI" id="CHEBI:29033"/>
    </cofactor>
    <text evidence="6">Binds 2 divalent metal cations per subunit. Has a high-affinity and a low affinity metal-binding site. The true nature of the physiological cofactor is under debate. The enzyme is active with cobalt, zinc, manganese or divalent iron ions. Most likely, methionine aminopeptidases function as mononuclear Fe(2+)-metalloproteases under physiological conditions, and the catalytically relevant metal-binding site has been assigned to the histidine-containing high-affinity site.</text>
</comment>
<keyword evidence="3 6" id="KW-0645">Protease</keyword>
<feature type="binding site" evidence="6">
    <location>
        <position position="76"/>
    </location>
    <ligand>
        <name>substrate</name>
    </ligand>
</feature>
<dbReference type="GO" id="GO:0046872">
    <property type="term" value="F:metal ion binding"/>
    <property type="evidence" value="ECO:0007669"/>
    <property type="project" value="UniProtKB-UniRule"/>
</dbReference>
<proteinExistence type="inferred from homology"/>
<dbReference type="InterPro" id="IPR000994">
    <property type="entry name" value="Pept_M24"/>
</dbReference>
<dbReference type="RefSeq" id="WP_177528476.1">
    <property type="nucleotide sequence ID" value="NZ_CBCSHE010000011.1"/>
</dbReference>
<feature type="binding site" evidence="6">
    <location>
        <position position="234"/>
    </location>
    <ligand>
        <name>a divalent metal cation</name>
        <dbReference type="ChEBI" id="CHEBI:60240"/>
        <label>2</label>
        <note>catalytic</note>
    </ligand>
</feature>
<feature type="binding site" evidence="6">
    <location>
        <position position="105"/>
    </location>
    <ligand>
        <name>a divalent metal cation</name>
        <dbReference type="ChEBI" id="CHEBI:60240"/>
        <label>1</label>
    </ligand>
</feature>
<dbReference type="EC" id="3.4.11.18" evidence="6 7"/>
<feature type="binding site" evidence="6">
    <location>
        <position position="94"/>
    </location>
    <ligand>
        <name>a divalent metal cation</name>
        <dbReference type="ChEBI" id="CHEBI:60240"/>
        <label>1</label>
    </ligand>
</feature>
<keyword evidence="5 6" id="KW-0378">Hydrolase</keyword>
<feature type="domain" description="Peptidase M24" evidence="8">
    <location>
        <begin position="12"/>
        <end position="239"/>
    </location>
</feature>
<name>A0A7T3V654_9SPIR</name>
<evidence type="ECO:0000313" key="9">
    <source>
        <dbReference type="EMBL" id="QQA01660.1"/>
    </source>
</evidence>
<comment type="catalytic activity">
    <reaction evidence="6 7">
        <text>Release of N-terminal amino acids, preferentially methionine, from peptides and arylamides.</text>
        <dbReference type="EC" id="3.4.11.18"/>
    </reaction>
</comment>
<dbReference type="GO" id="GO:0070006">
    <property type="term" value="F:metalloaminopeptidase activity"/>
    <property type="evidence" value="ECO:0007669"/>
    <property type="project" value="UniProtKB-UniRule"/>
</dbReference>
<evidence type="ECO:0000256" key="5">
    <source>
        <dbReference type="ARBA" id="ARBA00022801"/>
    </source>
</evidence>
<evidence type="ECO:0000256" key="3">
    <source>
        <dbReference type="ARBA" id="ARBA00022670"/>
    </source>
</evidence>
<keyword evidence="4 6" id="KW-0479">Metal-binding</keyword>
<reference evidence="9 10" key="1">
    <citation type="submission" date="2020-11" db="EMBL/GenBank/DDBJ databases">
        <title>Treponema Peruensis nv. sp., first commensal Treponema isolated from human feces.</title>
        <authorList>
            <person name="Belkhou C."/>
            <person name="Raes J."/>
        </authorList>
    </citation>
    <scope>NUCLEOTIDE SEQUENCE [LARGE SCALE GENOMIC DNA]</scope>
    <source>
        <strain evidence="9 10">RCC2812</strain>
    </source>
</reference>
<feature type="binding site" evidence="6">
    <location>
        <position position="202"/>
    </location>
    <ligand>
        <name>a divalent metal cation</name>
        <dbReference type="ChEBI" id="CHEBI:60240"/>
        <label>2</label>
        <note>catalytic</note>
    </ligand>
</feature>
<dbReference type="NCBIfam" id="TIGR00500">
    <property type="entry name" value="met_pdase_I"/>
    <property type="match status" value="1"/>
</dbReference>
<dbReference type="AlphaFoldDB" id="A0A7T3V654"/>
<feature type="binding site" evidence="6">
    <location>
        <position position="234"/>
    </location>
    <ligand>
        <name>a divalent metal cation</name>
        <dbReference type="ChEBI" id="CHEBI:60240"/>
        <label>1</label>
    </ligand>
</feature>
<sequence>MIRLKNDDQIAAIRKSCHELADLFNEIIPRVKPGVSTKEIDDWCVDFIRKHGGKPAWHSEGFPGAACISINEQVIHGVPSKKVFVEDGDLVSLDIGINLNGYISDSTHTVMVGNVAKEHQKLVRVTRECLAAGIQACVRGNRISDISNAVYDIAYKQNGYGVVYEYCGHGVGLDVHEDPSIANCPSRGPNPRIQSGMVLAIEPMINEGTADVDLEDGSDWTVISADRSWSCHEEHTVAVFPDHTEILTDLNYNGNACQV</sequence>
<feature type="binding site" evidence="6">
    <location>
        <position position="105"/>
    </location>
    <ligand>
        <name>a divalent metal cation</name>
        <dbReference type="ChEBI" id="CHEBI:60240"/>
        <label>2</label>
        <note>catalytic</note>
    </ligand>
</feature>
<comment type="function">
    <text evidence="1 6">Removes the N-terminal methionine from nascent proteins. The N-terminal methionine is often cleaved when the second residue in the primary sequence is small and uncharged (Met-Ala-, Cys, Gly, Pro, Ser, Thr, or Val). Requires deformylation of the N(alpha)-formylated initiator methionine before it can be hydrolyzed.</text>
</comment>
<evidence type="ECO:0000256" key="4">
    <source>
        <dbReference type="ARBA" id="ARBA00022723"/>
    </source>
</evidence>
<dbReference type="GO" id="GO:0004239">
    <property type="term" value="F:initiator methionyl aminopeptidase activity"/>
    <property type="evidence" value="ECO:0007669"/>
    <property type="project" value="UniProtKB-UniRule"/>
</dbReference>
<dbReference type="HAMAP" id="MF_01974">
    <property type="entry name" value="MetAP_1"/>
    <property type="match status" value="1"/>
</dbReference>
<dbReference type="PANTHER" id="PTHR43330">
    <property type="entry name" value="METHIONINE AMINOPEPTIDASE"/>
    <property type="match status" value="1"/>
</dbReference>
<evidence type="ECO:0000256" key="7">
    <source>
        <dbReference type="RuleBase" id="RU003653"/>
    </source>
</evidence>
<dbReference type="Proteomes" id="UP000595224">
    <property type="component" value="Chromosome"/>
</dbReference>
<organism evidence="9 10">
    <name type="scientific">Treponema peruense</name>
    <dbReference type="NCBI Taxonomy" id="2787628"/>
    <lineage>
        <taxon>Bacteria</taxon>
        <taxon>Pseudomonadati</taxon>
        <taxon>Spirochaetota</taxon>
        <taxon>Spirochaetia</taxon>
        <taxon>Spirochaetales</taxon>
        <taxon>Treponemataceae</taxon>
        <taxon>Treponema</taxon>
    </lineage>
</organism>
<evidence type="ECO:0000256" key="6">
    <source>
        <dbReference type="HAMAP-Rule" id="MF_01974"/>
    </source>
</evidence>
<dbReference type="Pfam" id="PF00557">
    <property type="entry name" value="Peptidase_M24"/>
    <property type="match status" value="1"/>
</dbReference>
<keyword evidence="2 6" id="KW-0031">Aminopeptidase</keyword>
<dbReference type="KEGG" id="tper:IWA51_03350"/>
<dbReference type="PANTHER" id="PTHR43330:SF27">
    <property type="entry name" value="METHIONINE AMINOPEPTIDASE"/>
    <property type="match status" value="1"/>
</dbReference>
<evidence type="ECO:0000259" key="8">
    <source>
        <dbReference type="Pfam" id="PF00557"/>
    </source>
</evidence>
<evidence type="ECO:0000256" key="2">
    <source>
        <dbReference type="ARBA" id="ARBA00022438"/>
    </source>
</evidence>
<dbReference type="InterPro" id="IPR036005">
    <property type="entry name" value="Creatinase/aminopeptidase-like"/>
</dbReference>
<feature type="binding site" evidence="6">
    <location>
        <position position="169"/>
    </location>
    <ligand>
        <name>a divalent metal cation</name>
        <dbReference type="ChEBI" id="CHEBI:60240"/>
        <label>2</label>
        <note>catalytic</note>
    </ligand>
</feature>
<dbReference type="EMBL" id="CP064936">
    <property type="protein sequence ID" value="QQA01660.1"/>
    <property type="molecule type" value="Genomic_DNA"/>
</dbReference>
<evidence type="ECO:0000313" key="10">
    <source>
        <dbReference type="Proteomes" id="UP000595224"/>
    </source>
</evidence>
<accession>A0A7T3V654</accession>
<dbReference type="GO" id="GO:0005829">
    <property type="term" value="C:cytosol"/>
    <property type="evidence" value="ECO:0007669"/>
    <property type="project" value="TreeGrafter"/>
</dbReference>
<dbReference type="InterPro" id="IPR001714">
    <property type="entry name" value="Pept_M24_MAP"/>
</dbReference>
<evidence type="ECO:0000256" key="1">
    <source>
        <dbReference type="ARBA" id="ARBA00002521"/>
    </source>
</evidence>
<gene>
    <name evidence="6 9" type="primary">map</name>
    <name evidence="9" type="ORF">IWA51_03350</name>
</gene>